<keyword evidence="2" id="KW-0012">Acyltransferase</keyword>
<comment type="caution">
    <text evidence="2">The sequence shown here is derived from an EMBL/GenBank/DDBJ whole genome shotgun (WGS) entry which is preliminary data.</text>
</comment>
<dbReference type="PANTHER" id="PTHR43415:SF3">
    <property type="entry name" value="GNAT-FAMILY ACETYLTRANSFERASE"/>
    <property type="match status" value="1"/>
</dbReference>
<protein>
    <submittedName>
        <fullName evidence="2">Sortase related acyltransferase</fullName>
    </submittedName>
</protein>
<keyword evidence="2" id="KW-0808">Transferase</keyword>
<name>A0A0R1RFA0_9LACO</name>
<evidence type="ECO:0000259" key="1">
    <source>
        <dbReference type="PROSITE" id="PS51186"/>
    </source>
</evidence>
<dbReference type="GO" id="GO:0016747">
    <property type="term" value="F:acyltransferase activity, transferring groups other than amino-acyl groups"/>
    <property type="evidence" value="ECO:0007669"/>
    <property type="project" value="InterPro"/>
</dbReference>
<dbReference type="STRING" id="1423778.FC70_GL001160"/>
<dbReference type="InterPro" id="IPR016181">
    <property type="entry name" value="Acyl_CoA_acyltransferase"/>
</dbReference>
<dbReference type="RefSeq" id="WP_057890097.1">
    <property type="nucleotide sequence ID" value="NZ_AZFE01000031.1"/>
</dbReference>
<organism evidence="2 3">
    <name type="scientific">Paucilactobacillus oligofermentans DSM 15707 = LMG 22743</name>
    <dbReference type="NCBI Taxonomy" id="1423778"/>
    <lineage>
        <taxon>Bacteria</taxon>
        <taxon>Bacillati</taxon>
        <taxon>Bacillota</taxon>
        <taxon>Bacilli</taxon>
        <taxon>Lactobacillales</taxon>
        <taxon>Lactobacillaceae</taxon>
        <taxon>Paucilactobacillus</taxon>
    </lineage>
</organism>
<feature type="domain" description="N-acetyltransferase" evidence="1">
    <location>
        <begin position="3"/>
        <end position="164"/>
    </location>
</feature>
<dbReference type="PATRIC" id="fig|1423778.4.peg.1194"/>
<keyword evidence="3" id="KW-1185">Reference proteome</keyword>
<accession>A0A0R1RFA0</accession>
<dbReference type="InterPro" id="IPR000182">
    <property type="entry name" value="GNAT_dom"/>
</dbReference>
<evidence type="ECO:0000313" key="2">
    <source>
        <dbReference type="EMBL" id="KRL55559.1"/>
    </source>
</evidence>
<dbReference type="EMBL" id="AZFE01000031">
    <property type="protein sequence ID" value="KRL55559.1"/>
    <property type="molecule type" value="Genomic_DNA"/>
</dbReference>
<dbReference type="CDD" id="cd04301">
    <property type="entry name" value="NAT_SF"/>
    <property type="match status" value="1"/>
</dbReference>
<dbReference type="PANTHER" id="PTHR43415">
    <property type="entry name" value="SPERMIDINE N(1)-ACETYLTRANSFERASE"/>
    <property type="match status" value="1"/>
</dbReference>
<dbReference type="Proteomes" id="UP000051697">
    <property type="component" value="Unassembled WGS sequence"/>
</dbReference>
<dbReference type="SUPFAM" id="SSF55729">
    <property type="entry name" value="Acyl-CoA N-acyltransferases (Nat)"/>
    <property type="match status" value="1"/>
</dbReference>
<reference evidence="2 3" key="1">
    <citation type="journal article" date="2015" name="Genome Announc.">
        <title>Expanding the biotechnology potential of lactobacilli through comparative genomics of 213 strains and associated genera.</title>
        <authorList>
            <person name="Sun Z."/>
            <person name="Harris H.M."/>
            <person name="McCann A."/>
            <person name="Guo C."/>
            <person name="Argimon S."/>
            <person name="Zhang W."/>
            <person name="Yang X."/>
            <person name="Jeffery I.B."/>
            <person name="Cooney J.C."/>
            <person name="Kagawa T.F."/>
            <person name="Liu W."/>
            <person name="Song Y."/>
            <person name="Salvetti E."/>
            <person name="Wrobel A."/>
            <person name="Rasinkangas P."/>
            <person name="Parkhill J."/>
            <person name="Rea M.C."/>
            <person name="O'Sullivan O."/>
            <person name="Ritari J."/>
            <person name="Douillard F.P."/>
            <person name="Paul Ross R."/>
            <person name="Yang R."/>
            <person name="Briner A.E."/>
            <person name="Felis G.E."/>
            <person name="de Vos W.M."/>
            <person name="Barrangou R."/>
            <person name="Klaenhammer T.R."/>
            <person name="Caufield P.W."/>
            <person name="Cui Y."/>
            <person name="Zhang H."/>
            <person name="O'Toole P.W."/>
        </authorList>
    </citation>
    <scope>NUCLEOTIDE SEQUENCE [LARGE SCALE GENOMIC DNA]</scope>
    <source>
        <strain evidence="2 3">DSM 15707</strain>
    </source>
</reference>
<dbReference type="PROSITE" id="PS51186">
    <property type="entry name" value="GNAT"/>
    <property type="match status" value="1"/>
</dbReference>
<dbReference type="AlphaFoldDB" id="A0A0R1RFA0"/>
<dbReference type="OrthoDB" id="9798006at2"/>
<gene>
    <name evidence="2" type="ORF">FC70_GL001160</name>
</gene>
<dbReference type="Gene3D" id="3.40.630.30">
    <property type="match status" value="1"/>
</dbReference>
<evidence type="ECO:0000313" key="3">
    <source>
        <dbReference type="Proteomes" id="UP000051697"/>
    </source>
</evidence>
<proteinExistence type="predicted"/>
<dbReference type="KEGG" id="lol:LACOL_0145"/>
<dbReference type="Pfam" id="PF00583">
    <property type="entry name" value="Acetyltransf_1"/>
    <property type="match status" value="1"/>
</dbReference>
<sequence length="164" mass="18959">MEISFPFATQNDLPKIVQIYNQAVPTRQSTADLEPVTVADRQAWFDSHNQQHRPLWLIKADGNTVGWISLADFYGRIAYDHTVEISIYLDTDYRGHHLGTQALKFVESQTGNFEIKTILAYVFGHNHPSQKLFKQFNYEQWAFLPEIAEMDGINRDLVILGKKF</sequence>